<dbReference type="AlphaFoldDB" id="A0A2K3KS14"/>
<evidence type="ECO:0000256" key="1">
    <source>
        <dbReference type="ARBA" id="ARBA00022630"/>
    </source>
</evidence>
<evidence type="ECO:0000313" key="3">
    <source>
        <dbReference type="EMBL" id="PNX69078.1"/>
    </source>
</evidence>
<dbReference type="InterPro" id="IPR008254">
    <property type="entry name" value="Flavodoxin/NO_synth"/>
</dbReference>
<evidence type="ECO:0000259" key="2">
    <source>
        <dbReference type="PROSITE" id="PS50902"/>
    </source>
</evidence>
<dbReference type="PROSITE" id="PS50902">
    <property type="entry name" value="FLAVODOXIN_LIKE"/>
    <property type="match status" value="1"/>
</dbReference>
<dbReference type="GO" id="GO:0010181">
    <property type="term" value="F:FMN binding"/>
    <property type="evidence" value="ECO:0007669"/>
    <property type="project" value="InterPro"/>
</dbReference>
<feature type="domain" description="Flavodoxin-like" evidence="2">
    <location>
        <begin position="7"/>
        <end position="72"/>
    </location>
</feature>
<dbReference type="PANTHER" id="PTHR19384:SF10">
    <property type="entry name" value="NADPH-DEPENDENT DIFLAVIN OXIDOREDUCTASE 1"/>
    <property type="match status" value="1"/>
</dbReference>
<dbReference type="EMBL" id="ASHM01107516">
    <property type="protein sequence ID" value="PNX69078.1"/>
    <property type="molecule type" value="Genomic_DNA"/>
</dbReference>
<dbReference type="Proteomes" id="UP000236291">
    <property type="component" value="Unassembled WGS sequence"/>
</dbReference>
<name>A0A2K3KS14_TRIPR</name>
<organism evidence="3 4">
    <name type="scientific">Trifolium pratense</name>
    <name type="common">Red clover</name>
    <dbReference type="NCBI Taxonomy" id="57577"/>
    <lineage>
        <taxon>Eukaryota</taxon>
        <taxon>Viridiplantae</taxon>
        <taxon>Streptophyta</taxon>
        <taxon>Embryophyta</taxon>
        <taxon>Tracheophyta</taxon>
        <taxon>Spermatophyta</taxon>
        <taxon>Magnoliopsida</taxon>
        <taxon>eudicotyledons</taxon>
        <taxon>Gunneridae</taxon>
        <taxon>Pentapetalae</taxon>
        <taxon>rosids</taxon>
        <taxon>fabids</taxon>
        <taxon>Fabales</taxon>
        <taxon>Fabaceae</taxon>
        <taxon>Papilionoideae</taxon>
        <taxon>50 kb inversion clade</taxon>
        <taxon>NPAAA clade</taxon>
        <taxon>Hologalegina</taxon>
        <taxon>IRL clade</taxon>
        <taxon>Trifolieae</taxon>
        <taxon>Trifolium</taxon>
    </lineage>
</organism>
<reference evidence="3 4" key="2">
    <citation type="journal article" date="2017" name="Front. Plant Sci.">
        <title>Gene Classification and Mining of Molecular Markers Useful in Red Clover (Trifolium pratense) Breeding.</title>
        <authorList>
            <person name="Istvanek J."/>
            <person name="Dluhosova J."/>
            <person name="Dluhos P."/>
            <person name="Patkova L."/>
            <person name="Nedelnik J."/>
            <person name="Repkova J."/>
        </authorList>
    </citation>
    <scope>NUCLEOTIDE SEQUENCE [LARGE SCALE GENOMIC DNA]</scope>
    <source>
        <strain evidence="4">cv. Tatra</strain>
        <tissue evidence="3">Young leaves</tissue>
    </source>
</reference>
<accession>A0A2K3KS14</accession>
<evidence type="ECO:0000313" key="4">
    <source>
        <dbReference type="Proteomes" id="UP000236291"/>
    </source>
</evidence>
<comment type="caution">
    <text evidence="3">The sequence shown here is derived from an EMBL/GenBank/DDBJ whole genome shotgun (WGS) entry which is preliminary data.</text>
</comment>
<sequence length="72" mass="8016">MKHRHKLLILYATETGNALDAAERLAREAERRACPINILSLHQYDPSLLPQEEAVIFVVSTTGQGDTPDAMK</sequence>
<proteinExistence type="predicted"/>
<dbReference type="PANTHER" id="PTHR19384">
    <property type="entry name" value="NITRIC OXIDE SYNTHASE-RELATED"/>
    <property type="match status" value="1"/>
</dbReference>
<dbReference type="InterPro" id="IPR029039">
    <property type="entry name" value="Flavoprotein-like_sf"/>
</dbReference>
<gene>
    <name evidence="3" type="ORF">L195_g056519</name>
</gene>
<reference evidence="3 4" key="1">
    <citation type="journal article" date="2014" name="Am. J. Bot.">
        <title>Genome assembly and annotation for red clover (Trifolium pratense; Fabaceae).</title>
        <authorList>
            <person name="Istvanek J."/>
            <person name="Jaros M."/>
            <person name="Krenek A."/>
            <person name="Repkova J."/>
        </authorList>
    </citation>
    <scope>NUCLEOTIDE SEQUENCE [LARGE SCALE GENOMIC DNA]</scope>
    <source>
        <strain evidence="4">cv. Tatra</strain>
        <tissue evidence="3">Young leaves</tissue>
    </source>
</reference>
<feature type="non-terminal residue" evidence="3">
    <location>
        <position position="72"/>
    </location>
</feature>
<dbReference type="GO" id="GO:0005829">
    <property type="term" value="C:cytosol"/>
    <property type="evidence" value="ECO:0007669"/>
    <property type="project" value="TreeGrafter"/>
</dbReference>
<dbReference type="Gene3D" id="3.40.50.360">
    <property type="match status" value="1"/>
</dbReference>
<protein>
    <submittedName>
        <fullName evidence="3">NADPH-dependent diflavin oxidoreductase ATR3-like protein</fullName>
    </submittedName>
</protein>
<dbReference type="SUPFAM" id="SSF52218">
    <property type="entry name" value="Flavoproteins"/>
    <property type="match status" value="1"/>
</dbReference>
<dbReference type="GO" id="GO:0016491">
    <property type="term" value="F:oxidoreductase activity"/>
    <property type="evidence" value="ECO:0007669"/>
    <property type="project" value="TreeGrafter"/>
</dbReference>
<dbReference type="GO" id="GO:0050660">
    <property type="term" value="F:flavin adenine dinucleotide binding"/>
    <property type="evidence" value="ECO:0007669"/>
    <property type="project" value="TreeGrafter"/>
</dbReference>
<keyword evidence="1" id="KW-0285">Flavoprotein</keyword>
<dbReference type="Pfam" id="PF00258">
    <property type="entry name" value="Flavodoxin_1"/>
    <property type="match status" value="1"/>
</dbReference>
<dbReference type="STRING" id="57577.A0A2K3KS14"/>